<evidence type="ECO:0000256" key="7">
    <source>
        <dbReference type="SAM" id="MobiDB-lite"/>
    </source>
</evidence>
<keyword evidence="4 8" id="KW-0812">Transmembrane</keyword>
<keyword evidence="5 8" id="KW-1133">Transmembrane helix</keyword>
<accession>A0ABQ6NCQ2</accession>
<gene>
    <name evidence="9" type="ORF">TeGR_g8451</name>
</gene>
<feature type="region of interest" description="Disordered" evidence="7">
    <location>
        <begin position="1"/>
        <end position="26"/>
    </location>
</feature>
<evidence type="ECO:0000256" key="5">
    <source>
        <dbReference type="ARBA" id="ARBA00022989"/>
    </source>
</evidence>
<keyword evidence="6 8" id="KW-0472">Membrane</keyword>
<organism evidence="9 10">
    <name type="scientific">Tetraparma gracilis</name>
    <dbReference type="NCBI Taxonomy" id="2962635"/>
    <lineage>
        <taxon>Eukaryota</taxon>
        <taxon>Sar</taxon>
        <taxon>Stramenopiles</taxon>
        <taxon>Ochrophyta</taxon>
        <taxon>Bolidophyceae</taxon>
        <taxon>Parmales</taxon>
        <taxon>Triparmaceae</taxon>
        <taxon>Tetraparma</taxon>
    </lineage>
</organism>
<reference evidence="9 10" key="1">
    <citation type="journal article" date="2023" name="Commun. Biol.">
        <title>Genome analysis of Parmales, the sister group of diatoms, reveals the evolutionary specialization of diatoms from phago-mixotrophs to photoautotrophs.</title>
        <authorList>
            <person name="Ban H."/>
            <person name="Sato S."/>
            <person name="Yoshikawa S."/>
            <person name="Yamada K."/>
            <person name="Nakamura Y."/>
            <person name="Ichinomiya M."/>
            <person name="Sato N."/>
            <person name="Blanc-Mathieu R."/>
            <person name="Endo H."/>
            <person name="Kuwata A."/>
            <person name="Ogata H."/>
        </authorList>
    </citation>
    <scope>NUCLEOTIDE SEQUENCE [LARGE SCALE GENOMIC DNA]</scope>
</reference>
<evidence type="ECO:0008006" key="11">
    <source>
        <dbReference type="Google" id="ProtNLM"/>
    </source>
</evidence>
<evidence type="ECO:0000256" key="6">
    <source>
        <dbReference type="ARBA" id="ARBA00023136"/>
    </source>
</evidence>
<dbReference type="InterPro" id="IPR003370">
    <property type="entry name" value="Chromate_transpt"/>
</dbReference>
<evidence type="ECO:0000256" key="4">
    <source>
        <dbReference type="ARBA" id="ARBA00022692"/>
    </source>
</evidence>
<name>A0ABQ6NCQ2_9STRA</name>
<evidence type="ECO:0000313" key="10">
    <source>
        <dbReference type="Proteomes" id="UP001165060"/>
    </source>
</evidence>
<dbReference type="Proteomes" id="UP001165060">
    <property type="component" value="Unassembled WGS sequence"/>
</dbReference>
<evidence type="ECO:0000256" key="2">
    <source>
        <dbReference type="ARBA" id="ARBA00005262"/>
    </source>
</evidence>
<comment type="subcellular location">
    <subcellularLocation>
        <location evidence="1">Cell membrane</location>
        <topology evidence="1">Multi-pass membrane protein</topology>
    </subcellularLocation>
</comment>
<evidence type="ECO:0000256" key="1">
    <source>
        <dbReference type="ARBA" id="ARBA00004651"/>
    </source>
</evidence>
<protein>
    <recommendedName>
        <fullName evidence="11">Chromate transporter</fullName>
    </recommendedName>
</protein>
<feature type="transmembrane region" description="Helical" evidence="8">
    <location>
        <begin position="144"/>
        <end position="164"/>
    </location>
</feature>
<evidence type="ECO:0000313" key="9">
    <source>
        <dbReference type="EMBL" id="GMI54351.1"/>
    </source>
</evidence>
<dbReference type="PANTHER" id="PTHR33567:SF3">
    <property type="entry name" value="CHROMATE ION TRANSPORTER (EUROFUNG)"/>
    <property type="match status" value="1"/>
</dbReference>
<feature type="transmembrane region" description="Helical" evidence="8">
    <location>
        <begin position="111"/>
        <end position="132"/>
    </location>
</feature>
<comment type="caution">
    <text evidence="9">The sequence shown here is derived from an EMBL/GenBank/DDBJ whole genome shotgun (WGS) entry which is preliminary data.</text>
</comment>
<proteinExistence type="inferred from homology"/>
<sequence>MTSKAPVDGGFSSMESGGAGGAGGSDRTADVPYMVRLKEVVTTFWPLGLVAFGGPQAHIAILRTHLVEKHGWLEEDEFMELFAIGQGLPGPTSTQLVVSTATSRAGMLGGVLALLMWNMPGLIVCTVCSVLAKEFIDPVDPPFWLVGFAPAAIALLFSAAYSFAGKLDSLGKPMALVSCVTAIIVAGDENINKTACQLLGFSLPPAAGDVPHELAHKELSTQLLRLLVRCPSPPLRPGYLALPSSC</sequence>
<dbReference type="EMBL" id="BRYB01006654">
    <property type="protein sequence ID" value="GMI54351.1"/>
    <property type="molecule type" value="Genomic_DNA"/>
</dbReference>
<keyword evidence="10" id="KW-1185">Reference proteome</keyword>
<evidence type="ECO:0000256" key="8">
    <source>
        <dbReference type="SAM" id="Phobius"/>
    </source>
</evidence>
<comment type="similarity">
    <text evidence="2">Belongs to the chromate ion transporter (CHR) (TC 2.A.51) family.</text>
</comment>
<keyword evidence="3" id="KW-1003">Cell membrane</keyword>
<evidence type="ECO:0000256" key="3">
    <source>
        <dbReference type="ARBA" id="ARBA00022475"/>
    </source>
</evidence>
<dbReference type="PANTHER" id="PTHR33567">
    <property type="entry name" value="CHROMATE ION TRANSPORTER (EUROFUNG)"/>
    <property type="match status" value="1"/>
</dbReference>
<dbReference type="Pfam" id="PF02417">
    <property type="entry name" value="Chromate_transp"/>
    <property type="match status" value="1"/>
</dbReference>